<reference evidence="2 3" key="1">
    <citation type="journal article" date="2018" name="Front. Microbiol.">
        <title>Prospects for Fungal Bioremediation of Acidic Radioactive Waste Sites: Characterization and Genome Sequence of Rhodotorula taiwanensis MD1149.</title>
        <authorList>
            <person name="Tkavc R."/>
            <person name="Matrosova V.Y."/>
            <person name="Grichenko O.E."/>
            <person name="Gostincar C."/>
            <person name="Volpe R.P."/>
            <person name="Klimenkova P."/>
            <person name="Gaidamakova E.K."/>
            <person name="Zhou C.E."/>
            <person name="Stewart B.J."/>
            <person name="Lyman M.G."/>
            <person name="Malfatti S.A."/>
            <person name="Rubinfeld B."/>
            <person name="Courtot M."/>
            <person name="Singh J."/>
            <person name="Dalgard C.L."/>
            <person name="Hamilton T."/>
            <person name="Frey K.G."/>
            <person name="Gunde-Cimerman N."/>
            <person name="Dugan L."/>
            <person name="Daly M.J."/>
        </authorList>
    </citation>
    <scope>NUCLEOTIDE SEQUENCE [LARGE SCALE GENOMIC DNA]</scope>
    <source>
        <strain evidence="2 3">MD1149</strain>
    </source>
</reference>
<proteinExistence type="predicted"/>
<dbReference type="SUPFAM" id="SSF51735">
    <property type="entry name" value="NAD(P)-binding Rossmann-fold domains"/>
    <property type="match status" value="1"/>
</dbReference>
<evidence type="ECO:0000313" key="3">
    <source>
        <dbReference type="Proteomes" id="UP000237144"/>
    </source>
</evidence>
<dbReference type="Gene3D" id="3.40.50.720">
    <property type="entry name" value="NAD(P)-binding Rossmann-like Domain"/>
    <property type="match status" value="1"/>
</dbReference>
<dbReference type="Proteomes" id="UP000237144">
    <property type="component" value="Unassembled WGS sequence"/>
</dbReference>
<dbReference type="STRING" id="741276.A0A2S5BJC1"/>
<name>A0A2S5BJC1_9BASI</name>
<feature type="domain" description="NAD(P)-binding" evidence="1">
    <location>
        <begin position="8"/>
        <end position="206"/>
    </location>
</feature>
<dbReference type="EMBL" id="PJQD01000001">
    <property type="protein sequence ID" value="POY76862.1"/>
    <property type="molecule type" value="Genomic_DNA"/>
</dbReference>
<dbReference type="InterPro" id="IPR036291">
    <property type="entry name" value="NAD(P)-bd_dom_sf"/>
</dbReference>
<gene>
    <name evidence="2" type="ORF">BMF94_0114</name>
</gene>
<dbReference type="InterPro" id="IPR016040">
    <property type="entry name" value="NAD(P)-bd_dom"/>
</dbReference>
<evidence type="ECO:0000313" key="2">
    <source>
        <dbReference type="EMBL" id="POY76862.1"/>
    </source>
</evidence>
<dbReference type="Pfam" id="PF13460">
    <property type="entry name" value="NAD_binding_10"/>
    <property type="match status" value="1"/>
</dbReference>
<dbReference type="OrthoDB" id="10254604at2759"/>
<dbReference type="PANTHER" id="PTHR15020">
    <property type="entry name" value="FLAVIN REDUCTASE-RELATED"/>
    <property type="match status" value="1"/>
</dbReference>
<organism evidence="2 3">
    <name type="scientific">Rhodotorula taiwanensis</name>
    <dbReference type="NCBI Taxonomy" id="741276"/>
    <lineage>
        <taxon>Eukaryota</taxon>
        <taxon>Fungi</taxon>
        <taxon>Dikarya</taxon>
        <taxon>Basidiomycota</taxon>
        <taxon>Pucciniomycotina</taxon>
        <taxon>Microbotryomycetes</taxon>
        <taxon>Sporidiobolales</taxon>
        <taxon>Sporidiobolaceae</taxon>
        <taxon>Rhodotorula</taxon>
    </lineage>
</organism>
<comment type="caution">
    <text evidence="2">The sequence shown here is derived from an EMBL/GenBank/DDBJ whole genome shotgun (WGS) entry which is preliminary data.</text>
</comment>
<keyword evidence="3" id="KW-1185">Reference proteome</keyword>
<sequence length="255" mass="26801">MAKLVVVGGSGKVAKLFSSLASKHFTITSLVRSRDHFDAIKQAGATPEILDIENAGVDELKRAFEGAQGVLFAAGAGGKGGKERTKKVDEEGAIKVFDALEQLSGRKPYLVLISALDTRDTSQKPPAHYTEKDIEGSKKVHKAIGAYYDAKLVADQNLSRRTAFPWTIVRPGSLLDDDATGKITAGQTGMGSITRGDVAATISALFDLALQGDGSAPPAAKGLAIDMIQQGKGKDVPVREAVEAAVDKREGSLVV</sequence>
<accession>A0A2S5BJC1</accession>
<dbReference type="AlphaFoldDB" id="A0A2S5BJC1"/>
<evidence type="ECO:0000259" key="1">
    <source>
        <dbReference type="Pfam" id="PF13460"/>
    </source>
</evidence>
<protein>
    <recommendedName>
        <fullName evidence="1">NAD(P)-binding domain-containing protein</fullName>
    </recommendedName>
</protein>
<dbReference type="PANTHER" id="PTHR15020:SF50">
    <property type="entry name" value="UPF0659 PROTEIN YMR090W"/>
    <property type="match status" value="1"/>
</dbReference>